<reference evidence="1 2" key="2">
    <citation type="submission" date="2018-11" db="EMBL/GenBank/DDBJ databases">
        <authorList>
            <consortium name="Pathogen Informatics"/>
        </authorList>
    </citation>
    <scope>NUCLEOTIDE SEQUENCE [LARGE SCALE GENOMIC DNA]</scope>
</reference>
<name>A0A0N4T2T0_BRUPA</name>
<accession>A0A0N4T2T0</accession>
<dbReference type="Proteomes" id="UP000278627">
    <property type="component" value="Unassembled WGS sequence"/>
</dbReference>
<organism evidence="3">
    <name type="scientific">Brugia pahangi</name>
    <name type="common">Filarial nematode worm</name>
    <dbReference type="NCBI Taxonomy" id="6280"/>
    <lineage>
        <taxon>Eukaryota</taxon>
        <taxon>Metazoa</taxon>
        <taxon>Ecdysozoa</taxon>
        <taxon>Nematoda</taxon>
        <taxon>Chromadorea</taxon>
        <taxon>Rhabditida</taxon>
        <taxon>Spirurina</taxon>
        <taxon>Spiruromorpha</taxon>
        <taxon>Filarioidea</taxon>
        <taxon>Onchocercidae</taxon>
        <taxon>Brugia</taxon>
    </lineage>
</organism>
<reference evidence="3" key="1">
    <citation type="submission" date="2017-02" db="UniProtKB">
        <authorList>
            <consortium name="WormBaseParasite"/>
        </authorList>
    </citation>
    <scope>IDENTIFICATION</scope>
</reference>
<gene>
    <name evidence="1" type="ORF">BPAG_LOCUS2480</name>
</gene>
<evidence type="ECO:0000313" key="1">
    <source>
        <dbReference type="EMBL" id="VDN83666.1"/>
    </source>
</evidence>
<evidence type="ECO:0000313" key="3">
    <source>
        <dbReference type="WBParaSite" id="BPAG_0000251001-mRNA-1"/>
    </source>
</evidence>
<protein>
    <submittedName>
        <fullName evidence="3">Ovule protein</fullName>
    </submittedName>
</protein>
<dbReference type="WBParaSite" id="BPAG_0000251001-mRNA-1">
    <property type="protein sequence ID" value="BPAG_0000251001-mRNA-1"/>
    <property type="gene ID" value="BPAG_0000251001"/>
</dbReference>
<proteinExistence type="predicted"/>
<evidence type="ECO:0000313" key="2">
    <source>
        <dbReference type="Proteomes" id="UP000278627"/>
    </source>
</evidence>
<dbReference type="AlphaFoldDB" id="A0A0N4T2T0"/>
<sequence length="79" mass="9150">MVRFRIAGSPLLYNSACFFIVLPDCIVKQVSVALSNVEYHGKYKHRSSFNLLYKLGPKDKYQFYGTVVNKQSRYLDLLP</sequence>
<dbReference type="EMBL" id="UZAD01000375">
    <property type="protein sequence ID" value="VDN83666.1"/>
    <property type="molecule type" value="Genomic_DNA"/>
</dbReference>
<keyword evidence="2" id="KW-1185">Reference proteome</keyword>